<dbReference type="OrthoDB" id="544350at2759"/>
<dbReference type="GO" id="GO:0016301">
    <property type="term" value="F:kinase activity"/>
    <property type="evidence" value="ECO:0007669"/>
    <property type="project" value="UniProtKB-KW"/>
</dbReference>
<keyword evidence="1" id="KW-0808">Transferase</keyword>
<name>A0A8H3QUJ6_9GLOM</name>
<dbReference type="InterPro" id="IPR011009">
    <property type="entry name" value="Kinase-like_dom_sf"/>
</dbReference>
<evidence type="ECO:0000313" key="1">
    <source>
        <dbReference type="EMBL" id="GES92466.1"/>
    </source>
</evidence>
<dbReference type="AlphaFoldDB" id="A0A8H3QUJ6"/>
<dbReference type="Proteomes" id="UP000615446">
    <property type="component" value="Unassembled WGS sequence"/>
</dbReference>
<sequence>MSRLGKSDSEVVNKFISRNKLRWIPYDKFENVRYFDEGGFGIIYRAGWLYKNGNREVVLKCFNRLNNLHNDLDKFLNEWKYRGKCFKSLGVIDLYGFTKDPNTSKYMLPSSKEIRSTIKNWIFRYEEEDDDDDYIIDEEELKRDIEEFINTPQIIRNNLPTEPHPQASYTSRSHNFTSKSLNEILESKRSHVIIVDEIEEEECFDDLMIWQYKLIRCVIYNFL</sequence>
<protein>
    <submittedName>
        <fullName evidence="1">Kinase-like domain-containing protein</fullName>
    </submittedName>
</protein>
<keyword evidence="1" id="KW-0418">Kinase</keyword>
<dbReference type="SUPFAM" id="SSF56112">
    <property type="entry name" value="Protein kinase-like (PK-like)"/>
    <property type="match status" value="1"/>
</dbReference>
<reference evidence="1" key="1">
    <citation type="submission" date="2019-10" db="EMBL/GenBank/DDBJ databases">
        <title>Conservation and host-specific expression of non-tandemly repeated heterogenous ribosome RNA gene in arbuscular mycorrhizal fungi.</title>
        <authorList>
            <person name="Maeda T."/>
            <person name="Kobayashi Y."/>
            <person name="Nakagawa T."/>
            <person name="Ezawa T."/>
            <person name="Yamaguchi K."/>
            <person name="Bino T."/>
            <person name="Nishimoto Y."/>
            <person name="Shigenobu S."/>
            <person name="Kawaguchi M."/>
        </authorList>
    </citation>
    <scope>NUCLEOTIDE SEQUENCE</scope>
    <source>
        <strain evidence="1">HR1</strain>
    </source>
</reference>
<accession>A0A8H3QUJ6</accession>
<dbReference type="Gene3D" id="1.10.510.10">
    <property type="entry name" value="Transferase(Phosphotransferase) domain 1"/>
    <property type="match status" value="1"/>
</dbReference>
<dbReference type="EMBL" id="BLAL01000215">
    <property type="protein sequence ID" value="GES92466.1"/>
    <property type="molecule type" value="Genomic_DNA"/>
</dbReference>
<gene>
    <name evidence="1" type="ORF">RCL2_001924100</name>
</gene>
<comment type="caution">
    <text evidence="1">The sequence shown here is derived from an EMBL/GenBank/DDBJ whole genome shotgun (WGS) entry which is preliminary data.</text>
</comment>
<evidence type="ECO:0000313" key="2">
    <source>
        <dbReference type="Proteomes" id="UP000615446"/>
    </source>
</evidence>
<organism evidence="1 2">
    <name type="scientific">Rhizophagus clarus</name>
    <dbReference type="NCBI Taxonomy" id="94130"/>
    <lineage>
        <taxon>Eukaryota</taxon>
        <taxon>Fungi</taxon>
        <taxon>Fungi incertae sedis</taxon>
        <taxon>Mucoromycota</taxon>
        <taxon>Glomeromycotina</taxon>
        <taxon>Glomeromycetes</taxon>
        <taxon>Glomerales</taxon>
        <taxon>Glomeraceae</taxon>
        <taxon>Rhizophagus</taxon>
    </lineage>
</organism>
<proteinExistence type="predicted"/>